<dbReference type="GO" id="GO:0004930">
    <property type="term" value="F:G protein-coupled receptor activity"/>
    <property type="evidence" value="ECO:0007669"/>
    <property type="project" value="UniProtKB-KW"/>
</dbReference>
<evidence type="ECO:0000256" key="12">
    <source>
        <dbReference type="SAM" id="Phobius"/>
    </source>
</evidence>
<evidence type="ECO:0000256" key="5">
    <source>
        <dbReference type="ARBA" id="ARBA00022989"/>
    </source>
</evidence>
<keyword evidence="7 12" id="KW-0472">Membrane</keyword>
<name>A0A8S0Z7J3_ARCPL</name>
<dbReference type="PROSITE" id="PS50262">
    <property type="entry name" value="G_PROTEIN_RECEP_F1_2"/>
    <property type="match status" value="1"/>
</dbReference>
<dbReference type="Pfam" id="PF00001">
    <property type="entry name" value="7tm_1"/>
    <property type="match status" value="1"/>
</dbReference>
<feature type="region of interest" description="Disordered" evidence="11">
    <location>
        <begin position="211"/>
        <end position="265"/>
    </location>
</feature>
<keyword evidence="6" id="KW-0297">G-protein coupled receptor</keyword>
<dbReference type="InterPro" id="IPR000276">
    <property type="entry name" value="GPCR_Rhodpsn"/>
</dbReference>
<evidence type="ECO:0000256" key="7">
    <source>
        <dbReference type="ARBA" id="ARBA00023136"/>
    </source>
</evidence>
<evidence type="ECO:0000256" key="6">
    <source>
        <dbReference type="ARBA" id="ARBA00023040"/>
    </source>
</evidence>
<evidence type="ECO:0000256" key="10">
    <source>
        <dbReference type="ARBA" id="ARBA00023224"/>
    </source>
</evidence>
<dbReference type="PANTHER" id="PTHR24248">
    <property type="entry name" value="ADRENERGIC RECEPTOR-RELATED G-PROTEIN COUPLED RECEPTOR"/>
    <property type="match status" value="1"/>
</dbReference>
<feature type="transmembrane region" description="Helical" evidence="12">
    <location>
        <begin position="81"/>
        <end position="102"/>
    </location>
</feature>
<gene>
    <name evidence="15" type="ORF">APLA_LOCUS3440</name>
    <name evidence="14" type="ORF">APLA_LOCUS3465</name>
</gene>
<feature type="transmembrane region" description="Helical" evidence="12">
    <location>
        <begin position="41"/>
        <end position="61"/>
    </location>
</feature>
<dbReference type="GO" id="GO:0045202">
    <property type="term" value="C:synapse"/>
    <property type="evidence" value="ECO:0007669"/>
    <property type="project" value="GOC"/>
</dbReference>
<comment type="similarity">
    <text evidence="2">Belongs to the G-protein coupled receptor 1 family.</text>
</comment>
<evidence type="ECO:0000256" key="3">
    <source>
        <dbReference type="ARBA" id="ARBA00022475"/>
    </source>
</evidence>
<dbReference type="GO" id="GO:0001591">
    <property type="term" value="F:dopamine neurotransmitter receptor activity, coupled via Gi/Go"/>
    <property type="evidence" value="ECO:0007669"/>
    <property type="project" value="TreeGrafter"/>
</dbReference>
<evidence type="ECO:0000256" key="1">
    <source>
        <dbReference type="ARBA" id="ARBA00004651"/>
    </source>
</evidence>
<evidence type="ECO:0000259" key="13">
    <source>
        <dbReference type="PROSITE" id="PS50262"/>
    </source>
</evidence>
<dbReference type="EMBL" id="CADEBC010000301">
    <property type="protein sequence ID" value="CAB3227910.1"/>
    <property type="molecule type" value="Genomic_DNA"/>
</dbReference>
<feature type="compositionally biased region" description="Basic and acidic residues" evidence="11">
    <location>
        <begin position="245"/>
        <end position="265"/>
    </location>
</feature>
<keyword evidence="9" id="KW-0675">Receptor</keyword>
<dbReference type="AlphaFoldDB" id="A0A8S0Z7J3"/>
<comment type="subcellular location">
    <subcellularLocation>
        <location evidence="1">Cell membrane</location>
        <topology evidence="1">Multi-pass membrane protein</topology>
    </subcellularLocation>
</comment>
<sequence length="265" mass="29258">MKKRNSTIQKGMPVRNDEMVAGYIAVTQPIKYAKHKSNARVWCMIGVAWLVSGAIGSPVVLGLNNTPDRRPGDCLFNNKDYVIYSSLGSFYIPCIIMMFLYYKIFKAIRQRAQKQRIAKKTSAAISSAVSSGTAAVVIENVAQTQRLDGSMHDDRPTNTASGSNEEDDVEDSFGRTEMGEYAEELVNSRSARFMLAAVVEETGLIMANLASPIPMMDPNTNNDSGYAPSNIDGDKEHTPPASPTQKEEKKEEKEKTEPLKKPELK</sequence>
<keyword evidence="4 12" id="KW-0812">Transmembrane</keyword>
<dbReference type="EMBL" id="CADEBD010000282">
    <property type="protein sequence ID" value="CAB3228217.1"/>
    <property type="molecule type" value="Genomic_DNA"/>
</dbReference>
<dbReference type="Gene3D" id="1.20.1070.10">
    <property type="entry name" value="Rhodopsin 7-helix transmembrane proteins"/>
    <property type="match status" value="1"/>
</dbReference>
<feature type="domain" description="G-protein coupled receptors family 1 profile" evidence="13">
    <location>
        <begin position="23"/>
        <end position="129"/>
    </location>
</feature>
<evidence type="ECO:0000256" key="11">
    <source>
        <dbReference type="SAM" id="MobiDB-lite"/>
    </source>
</evidence>
<dbReference type="GO" id="GO:0005886">
    <property type="term" value="C:plasma membrane"/>
    <property type="evidence" value="ECO:0007669"/>
    <property type="project" value="UniProtKB-SubCell"/>
</dbReference>
<reference evidence="16 17" key="1">
    <citation type="submission" date="2020-04" db="EMBL/GenBank/DDBJ databases">
        <authorList>
            <person name="Wallbank WR R."/>
            <person name="Pardo Diaz C."/>
            <person name="Kozak K."/>
            <person name="Martin S."/>
            <person name="Jiggins C."/>
            <person name="Moest M."/>
            <person name="Warren A I."/>
            <person name="Byers J.R.P. K."/>
            <person name="Montejo-Kovacevich G."/>
            <person name="Yen C E."/>
        </authorList>
    </citation>
    <scope>NUCLEOTIDE SEQUENCE [LARGE SCALE GENOMIC DNA]</scope>
</reference>
<dbReference type="PANTHER" id="PTHR24248:SF125">
    <property type="entry name" value="DOPAMINE D2-LIKE RECEPTOR"/>
    <property type="match status" value="1"/>
</dbReference>
<protein>
    <recommendedName>
        <fullName evidence="13">G-protein coupled receptors family 1 profile domain-containing protein</fullName>
    </recommendedName>
</protein>
<dbReference type="Proteomes" id="UP000494256">
    <property type="component" value="Unassembled WGS sequence"/>
</dbReference>
<keyword evidence="5 12" id="KW-1133">Transmembrane helix</keyword>
<evidence type="ECO:0000256" key="9">
    <source>
        <dbReference type="ARBA" id="ARBA00023170"/>
    </source>
</evidence>
<evidence type="ECO:0000313" key="16">
    <source>
        <dbReference type="Proteomes" id="UP000494106"/>
    </source>
</evidence>
<keyword evidence="3" id="KW-1003">Cell membrane</keyword>
<dbReference type="OrthoDB" id="10010417at2759"/>
<dbReference type="Proteomes" id="UP000494106">
    <property type="component" value="Unassembled WGS sequence"/>
</dbReference>
<proteinExistence type="inferred from homology"/>
<evidence type="ECO:0000256" key="8">
    <source>
        <dbReference type="ARBA" id="ARBA00023157"/>
    </source>
</evidence>
<comment type="caution">
    <text evidence="15">The sequence shown here is derived from an EMBL/GenBank/DDBJ whole genome shotgun (WGS) entry which is preliminary data.</text>
</comment>
<evidence type="ECO:0000313" key="17">
    <source>
        <dbReference type="Proteomes" id="UP000494256"/>
    </source>
</evidence>
<evidence type="ECO:0000313" key="15">
    <source>
        <dbReference type="EMBL" id="CAB3228217.1"/>
    </source>
</evidence>
<feature type="region of interest" description="Disordered" evidence="11">
    <location>
        <begin position="145"/>
        <end position="172"/>
    </location>
</feature>
<organism evidence="15 17">
    <name type="scientific">Arctia plantaginis</name>
    <name type="common">Wood tiger moth</name>
    <name type="synonym">Phalaena plantaginis</name>
    <dbReference type="NCBI Taxonomy" id="874455"/>
    <lineage>
        <taxon>Eukaryota</taxon>
        <taxon>Metazoa</taxon>
        <taxon>Ecdysozoa</taxon>
        <taxon>Arthropoda</taxon>
        <taxon>Hexapoda</taxon>
        <taxon>Insecta</taxon>
        <taxon>Pterygota</taxon>
        <taxon>Neoptera</taxon>
        <taxon>Endopterygota</taxon>
        <taxon>Lepidoptera</taxon>
        <taxon>Glossata</taxon>
        <taxon>Ditrysia</taxon>
        <taxon>Noctuoidea</taxon>
        <taxon>Erebidae</taxon>
        <taxon>Arctiinae</taxon>
        <taxon>Arctia</taxon>
    </lineage>
</organism>
<evidence type="ECO:0000256" key="4">
    <source>
        <dbReference type="ARBA" id="ARBA00022692"/>
    </source>
</evidence>
<keyword evidence="8" id="KW-1015">Disulfide bond</keyword>
<dbReference type="InterPro" id="IPR017452">
    <property type="entry name" value="GPCR_Rhodpsn_7TM"/>
</dbReference>
<accession>A0A8S0Z7J3</accession>
<keyword evidence="10" id="KW-0807">Transducer</keyword>
<keyword evidence="16" id="KW-1185">Reference proteome</keyword>
<evidence type="ECO:0000313" key="14">
    <source>
        <dbReference type="EMBL" id="CAB3227910.1"/>
    </source>
</evidence>
<dbReference type="SUPFAM" id="SSF81321">
    <property type="entry name" value="Family A G protein-coupled receptor-like"/>
    <property type="match status" value="1"/>
</dbReference>
<evidence type="ECO:0000256" key="2">
    <source>
        <dbReference type="ARBA" id="ARBA00010663"/>
    </source>
</evidence>